<dbReference type="EMBL" id="JH712271">
    <property type="protein sequence ID" value="EFO15425.1"/>
    <property type="molecule type" value="Genomic_DNA"/>
</dbReference>
<proteinExistence type="predicted"/>
<name>A0A1S0TK55_LOALO</name>
<dbReference type="CTD" id="9950554"/>
<dbReference type="KEGG" id="loa:LOAG_13085"/>
<dbReference type="GeneID" id="9950554"/>
<dbReference type="RefSeq" id="XP_003148644.1">
    <property type="nucleotide sequence ID" value="XM_003148596.1"/>
</dbReference>
<evidence type="ECO:0000313" key="1">
    <source>
        <dbReference type="EMBL" id="EFO15425.1"/>
    </source>
</evidence>
<dbReference type="InParanoid" id="A0A1S0TK55"/>
<accession>A0A1S0TK55</accession>
<gene>
    <name evidence="1" type="ORF">LOAG_13085</name>
</gene>
<organism evidence="1">
    <name type="scientific">Loa loa</name>
    <name type="common">Eye worm</name>
    <name type="synonym">Filaria loa</name>
    <dbReference type="NCBI Taxonomy" id="7209"/>
    <lineage>
        <taxon>Eukaryota</taxon>
        <taxon>Metazoa</taxon>
        <taxon>Ecdysozoa</taxon>
        <taxon>Nematoda</taxon>
        <taxon>Chromadorea</taxon>
        <taxon>Rhabditida</taxon>
        <taxon>Spirurina</taxon>
        <taxon>Spiruromorpha</taxon>
        <taxon>Filarioidea</taxon>
        <taxon>Onchocercidae</taxon>
        <taxon>Loa</taxon>
    </lineage>
</organism>
<protein>
    <submittedName>
        <fullName evidence="1">Uncharacterized protein</fullName>
    </submittedName>
</protein>
<dbReference type="AlphaFoldDB" id="A0A1S0TK55"/>
<sequence>MIKNDQNPGAMMLEAFHPRSRRPSGTTPTIYGICGRQFDNTERMAHSCFEDAQAGR</sequence>
<reference evidence="1" key="1">
    <citation type="submission" date="2012-04" db="EMBL/GenBank/DDBJ databases">
        <title>The Genome Sequence of Loa loa.</title>
        <authorList>
            <consortium name="The Broad Institute Genome Sequencing Platform"/>
            <consortium name="Broad Institute Genome Sequencing Center for Infectious Disease"/>
            <person name="Nutman T.B."/>
            <person name="Fink D.L."/>
            <person name="Russ C."/>
            <person name="Young S."/>
            <person name="Zeng Q."/>
            <person name="Gargeya S."/>
            <person name="Alvarado L."/>
            <person name="Berlin A."/>
            <person name="Chapman S.B."/>
            <person name="Chen Z."/>
            <person name="Freedman E."/>
            <person name="Gellesch M."/>
            <person name="Goldberg J."/>
            <person name="Griggs A."/>
            <person name="Gujja S."/>
            <person name="Heilman E.R."/>
            <person name="Heiman D."/>
            <person name="Howarth C."/>
            <person name="Mehta T."/>
            <person name="Neiman D."/>
            <person name="Pearson M."/>
            <person name="Roberts A."/>
            <person name="Saif S."/>
            <person name="Shea T."/>
            <person name="Shenoy N."/>
            <person name="Sisk P."/>
            <person name="Stolte C."/>
            <person name="Sykes S."/>
            <person name="White J."/>
            <person name="Yandava C."/>
            <person name="Haas B."/>
            <person name="Henn M.R."/>
            <person name="Nusbaum C."/>
            <person name="Birren B."/>
        </authorList>
    </citation>
    <scope>NUCLEOTIDE SEQUENCE [LARGE SCALE GENOMIC DNA]</scope>
</reference>